<gene>
    <name evidence="2" type="ORF">PGLA1383_LOCUS36294</name>
</gene>
<feature type="compositionally biased region" description="Basic and acidic residues" evidence="1">
    <location>
        <begin position="22"/>
        <end position="40"/>
    </location>
</feature>
<evidence type="ECO:0000313" key="3">
    <source>
        <dbReference type="Proteomes" id="UP000654075"/>
    </source>
</evidence>
<feature type="compositionally biased region" description="Polar residues" evidence="1">
    <location>
        <begin position="53"/>
        <end position="69"/>
    </location>
</feature>
<reference evidence="2" key="1">
    <citation type="submission" date="2021-02" db="EMBL/GenBank/DDBJ databases">
        <authorList>
            <person name="Dougan E. K."/>
            <person name="Rhodes N."/>
            <person name="Thang M."/>
            <person name="Chan C."/>
        </authorList>
    </citation>
    <scope>NUCLEOTIDE SEQUENCE</scope>
</reference>
<evidence type="ECO:0000256" key="1">
    <source>
        <dbReference type="SAM" id="MobiDB-lite"/>
    </source>
</evidence>
<dbReference type="Proteomes" id="UP000654075">
    <property type="component" value="Unassembled WGS sequence"/>
</dbReference>
<name>A0A813FW56_POLGL</name>
<dbReference type="EMBL" id="CAJNNV010026635">
    <property type="protein sequence ID" value="CAE8618691.1"/>
    <property type="molecule type" value="Genomic_DNA"/>
</dbReference>
<comment type="caution">
    <text evidence="2">The sequence shown here is derived from an EMBL/GenBank/DDBJ whole genome shotgun (WGS) entry which is preliminary data.</text>
</comment>
<feature type="compositionally biased region" description="Low complexity" evidence="1">
    <location>
        <begin position="264"/>
        <end position="278"/>
    </location>
</feature>
<protein>
    <submittedName>
        <fullName evidence="2">Uncharacterized protein</fullName>
    </submittedName>
</protein>
<accession>A0A813FW56</accession>
<feature type="region of interest" description="Disordered" evidence="1">
    <location>
        <begin position="256"/>
        <end position="285"/>
    </location>
</feature>
<proteinExistence type="predicted"/>
<feature type="region of interest" description="Disordered" evidence="1">
    <location>
        <begin position="1"/>
        <end position="70"/>
    </location>
</feature>
<keyword evidence="3" id="KW-1185">Reference proteome</keyword>
<dbReference type="AlphaFoldDB" id="A0A813FW56"/>
<sequence length="314" mass="34591">MPGTAFLSADAQSVAEQAKPNETAEKRRERETQLQSRHEAPVQGVTLRPPAGTITNHHNISPPLSSNRQQLDETEQLLTCSCIPGPNCKSFTHQAPCSVAEVERAAERLSQEGGHVDLSMGQSLKLNLKAVSVRGIARRQMQLQELQGRRSTKFQKQRQEAQALFATLASKRETAMVISASHVQQKCKSASEQATQKDDRVETLAFERQKMWETRRAAQIEAHKILRSAKSEVLKQTMKPKDCLKWLSEQLDRMSANPRAIGGPSSSSSPSRSAPSSPWNLSTSAFPEDRLFEQRAAGVDPSAIHLLSTCTTGS</sequence>
<evidence type="ECO:0000313" key="2">
    <source>
        <dbReference type="EMBL" id="CAE8618691.1"/>
    </source>
</evidence>
<organism evidence="2 3">
    <name type="scientific">Polarella glacialis</name>
    <name type="common">Dinoflagellate</name>
    <dbReference type="NCBI Taxonomy" id="89957"/>
    <lineage>
        <taxon>Eukaryota</taxon>
        <taxon>Sar</taxon>
        <taxon>Alveolata</taxon>
        <taxon>Dinophyceae</taxon>
        <taxon>Suessiales</taxon>
        <taxon>Suessiaceae</taxon>
        <taxon>Polarella</taxon>
    </lineage>
</organism>